<feature type="compositionally biased region" description="Basic and acidic residues" evidence="1">
    <location>
        <begin position="24"/>
        <end position="35"/>
    </location>
</feature>
<sequence>MRSSISAQSAASTPPASARMVMRASRESYSPDRSVRTSSSPTVVVSEASSTSTSASVSTSSSASASSSITARSSRRTRSVRARASSLCRNDSLLVTTWAWAWSSQRLGTEACASRSAISSTSLGRSITCSMLAIVASRAASDSEISGAAMLGKPRRTGSA</sequence>
<gene>
    <name evidence="2" type="ORF">UFOPK3992_00806</name>
</gene>
<protein>
    <submittedName>
        <fullName evidence="2">Unannotated protein</fullName>
    </submittedName>
</protein>
<proteinExistence type="predicted"/>
<feature type="compositionally biased region" description="Low complexity" evidence="1">
    <location>
        <begin position="1"/>
        <end position="18"/>
    </location>
</feature>
<evidence type="ECO:0000313" key="2">
    <source>
        <dbReference type="EMBL" id="CAB5003514.1"/>
    </source>
</evidence>
<reference evidence="2" key="1">
    <citation type="submission" date="2020-05" db="EMBL/GenBank/DDBJ databases">
        <authorList>
            <person name="Chiriac C."/>
            <person name="Salcher M."/>
            <person name="Ghai R."/>
            <person name="Kavagutti S V."/>
        </authorList>
    </citation>
    <scope>NUCLEOTIDE SEQUENCE</scope>
</reference>
<feature type="compositionally biased region" description="Low complexity" evidence="1">
    <location>
        <begin position="36"/>
        <end position="72"/>
    </location>
</feature>
<dbReference type="AlphaFoldDB" id="A0A6J7PNG8"/>
<accession>A0A6J7PNG8</accession>
<name>A0A6J7PNG8_9ZZZZ</name>
<dbReference type="EMBL" id="CAFBOZ010000098">
    <property type="protein sequence ID" value="CAB5003514.1"/>
    <property type="molecule type" value="Genomic_DNA"/>
</dbReference>
<feature type="region of interest" description="Disordered" evidence="1">
    <location>
        <begin position="1"/>
        <end position="82"/>
    </location>
</feature>
<evidence type="ECO:0000256" key="1">
    <source>
        <dbReference type="SAM" id="MobiDB-lite"/>
    </source>
</evidence>
<organism evidence="2">
    <name type="scientific">freshwater metagenome</name>
    <dbReference type="NCBI Taxonomy" id="449393"/>
    <lineage>
        <taxon>unclassified sequences</taxon>
        <taxon>metagenomes</taxon>
        <taxon>ecological metagenomes</taxon>
    </lineage>
</organism>